<sequence length="247" mass="27167">MRKSNFALLALLAVIGAWIAGELSNVHALANLTLMASLTVTLILLYYYLRFEEKKSDAKNIAIIGTLAALSVTGRCLFAAVPNVKPSTFIIIITGYVFGPLPGFMVGATTALVSNFFFGQGPWTIWQMLAWGLAGLVSGLLGPGRRLEGRWTLALYCAMWGLLFGWIMNLYFVLGFVRPINFNSFFATYAASLWFDALHAAGNFFFAFLLGASLVTMLRRYQARFFFETVADPRGPVARVDDAEISA</sequence>
<organism evidence="2 3">
    <name type="scientific">Candidatus Anoxymicrobium japonicum</name>
    <dbReference type="NCBI Taxonomy" id="2013648"/>
    <lineage>
        <taxon>Bacteria</taxon>
        <taxon>Bacillati</taxon>
        <taxon>Actinomycetota</taxon>
        <taxon>Candidatus Geothermincolia</taxon>
        <taxon>Candidatus Geothermincolales</taxon>
        <taxon>Candidatus Anoxymicrobiaceae</taxon>
        <taxon>Candidatus Anoxymicrobium</taxon>
    </lineage>
</organism>
<dbReference type="Pfam" id="PF07155">
    <property type="entry name" value="ECF-ribofla_trS"/>
    <property type="match status" value="1"/>
</dbReference>
<dbReference type="InterPro" id="IPR009825">
    <property type="entry name" value="ECF_substrate-spec-like"/>
</dbReference>
<dbReference type="Gene3D" id="1.10.1760.20">
    <property type="match status" value="1"/>
</dbReference>
<feature type="transmembrane region" description="Helical" evidence="1">
    <location>
        <begin position="29"/>
        <end position="49"/>
    </location>
</feature>
<proteinExistence type="predicted"/>
<evidence type="ECO:0000313" key="3">
    <source>
        <dbReference type="Proteomes" id="UP000233654"/>
    </source>
</evidence>
<keyword evidence="1" id="KW-0812">Transmembrane</keyword>
<evidence type="ECO:0000256" key="1">
    <source>
        <dbReference type="SAM" id="Phobius"/>
    </source>
</evidence>
<dbReference type="EMBL" id="PHEX01000036">
    <property type="protein sequence ID" value="PKQ28040.1"/>
    <property type="molecule type" value="Genomic_DNA"/>
</dbReference>
<evidence type="ECO:0000313" key="2">
    <source>
        <dbReference type="EMBL" id="PKQ28040.1"/>
    </source>
</evidence>
<dbReference type="Proteomes" id="UP000233654">
    <property type="component" value="Unassembled WGS sequence"/>
</dbReference>
<feature type="transmembrane region" description="Helical" evidence="1">
    <location>
        <begin position="197"/>
        <end position="218"/>
    </location>
</feature>
<keyword evidence="1" id="KW-0472">Membrane</keyword>
<accession>A0A2N3G5P5</accession>
<dbReference type="GO" id="GO:0016020">
    <property type="term" value="C:membrane"/>
    <property type="evidence" value="ECO:0007669"/>
    <property type="project" value="InterPro"/>
</dbReference>
<comment type="caution">
    <text evidence="2">The sequence shown here is derived from an EMBL/GenBank/DDBJ whole genome shotgun (WGS) entry which is preliminary data.</text>
</comment>
<reference evidence="2 3" key="1">
    <citation type="journal article" date="2017" name="ISME J.">
        <title>Potential for microbial H2 and metal transformations associated with novel bacteria and archaea in deep terrestrial subsurface sediments.</title>
        <authorList>
            <person name="Hernsdorf A.W."/>
            <person name="Amano Y."/>
            <person name="Miyakawa K."/>
            <person name="Ise K."/>
            <person name="Suzuki Y."/>
            <person name="Anantharaman K."/>
            <person name="Probst A."/>
            <person name="Burstein D."/>
            <person name="Thomas B.C."/>
            <person name="Banfield J.F."/>
        </authorList>
    </citation>
    <scope>NUCLEOTIDE SEQUENCE [LARGE SCALE GENOMIC DNA]</scope>
    <source>
        <strain evidence="2">HGW-Actinobacteria-3</strain>
    </source>
</reference>
<keyword evidence="1" id="KW-1133">Transmembrane helix</keyword>
<feature type="transmembrane region" description="Helical" evidence="1">
    <location>
        <begin position="123"/>
        <end position="141"/>
    </location>
</feature>
<name>A0A2N3G5P5_9ACTN</name>
<gene>
    <name evidence="2" type="ORF">CVT63_04865</name>
</gene>
<protein>
    <submittedName>
        <fullName evidence="2">ECF transporter S component</fullName>
    </submittedName>
</protein>
<dbReference type="AlphaFoldDB" id="A0A2N3G5P5"/>
<feature type="transmembrane region" description="Helical" evidence="1">
    <location>
        <begin position="153"/>
        <end position="177"/>
    </location>
</feature>